<keyword evidence="2" id="KW-1185">Reference proteome</keyword>
<proteinExistence type="predicted"/>
<name>A0A1I4ATK6_9HYPH</name>
<evidence type="ECO:0000313" key="2">
    <source>
        <dbReference type="Proteomes" id="UP000198755"/>
    </source>
</evidence>
<dbReference type="EMBL" id="FOSN01000011">
    <property type="protein sequence ID" value="SFK59201.1"/>
    <property type="molecule type" value="Genomic_DNA"/>
</dbReference>
<dbReference type="Proteomes" id="UP000198755">
    <property type="component" value="Unassembled WGS sequence"/>
</dbReference>
<sequence>MTFQNSNGAGFCNCVIALIEQRDIEQTFKVNFLKSKLKAIGSCFRQSCDPLAFRFCPKLR</sequence>
<reference evidence="1 2" key="1">
    <citation type="submission" date="2016-10" db="EMBL/GenBank/DDBJ databases">
        <authorList>
            <person name="de Groot N.N."/>
        </authorList>
    </citation>
    <scope>NUCLEOTIDE SEQUENCE [LARGE SCALE GENOMIC DNA]</scope>
    <source>
        <strain evidence="1 2">NE2</strain>
    </source>
</reference>
<evidence type="ECO:0000313" key="1">
    <source>
        <dbReference type="EMBL" id="SFK59201.1"/>
    </source>
</evidence>
<gene>
    <name evidence="1" type="ORF">SAMN05444581_11185</name>
</gene>
<dbReference type="AlphaFoldDB" id="A0A1I4ATK6"/>
<organism evidence="1 2">
    <name type="scientific">Methylocapsa palsarum</name>
    <dbReference type="NCBI Taxonomy" id="1612308"/>
    <lineage>
        <taxon>Bacteria</taxon>
        <taxon>Pseudomonadati</taxon>
        <taxon>Pseudomonadota</taxon>
        <taxon>Alphaproteobacteria</taxon>
        <taxon>Hyphomicrobiales</taxon>
        <taxon>Beijerinckiaceae</taxon>
        <taxon>Methylocapsa</taxon>
    </lineage>
</organism>
<protein>
    <submittedName>
        <fullName evidence="1">Uncharacterized protein</fullName>
    </submittedName>
</protein>
<accession>A0A1I4ATK6</accession>